<dbReference type="OrthoDB" id="1441093at2"/>
<dbReference type="RefSeq" id="WP_078669521.1">
    <property type="nucleotide sequence ID" value="NZ_FUWZ01000002.1"/>
</dbReference>
<protein>
    <submittedName>
        <fullName evidence="2">Uncharacterized protein</fullName>
    </submittedName>
</protein>
<keyword evidence="1" id="KW-1133">Transmembrane helix</keyword>
<accession>A0A1T4RCJ2</accession>
<feature type="transmembrane region" description="Helical" evidence="1">
    <location>
        <begin position="103"/>
        <end position="122"/>
    </location>
</feature>
<proteinExistence type="predicted"/>
<sequence>MSIKAKYFFIAVIIMGSIGIWLPIILEAIIEKKVTFHNVPPNVTTYFVSLLFAGCIDLILGKINKLNINGLVNVILNILFILLLGLGIVVGAILLNIYKYDFWALLLGIVGLLISYRIWWIANDGNPNFSNTAAPLGGDVNRPLANG</sequence>
<feature type="transmembrane region" description="Helical" evidence="1">
    <location>
        <begin position="7"/>
        <end position="26"/>
    </location>
</feature>
<feature type="transmembrane region" description="Helical" evidence="1">
    <location>
        <begin position="75"/>
        <end position="97"/>
    </location>
</feature>
<keyword evidence="1" id="KW-0812">Transmembrane</keyword>
<keyword evidence="3" id="KW-1185">Reference proteome</keyword>
<dbReference type="AlphaFoldDB" id="A0A1T4RCJ2"/>
<keyword evidence="1" id="KW-0472">Membrane</keyword>
<dbReference type="EMBL" id="FUWZ01000002">
    <property type="protein sequence ID" value="SKA13762.1"/>
    <property type="molecule type" value="Genomic_DNA"/>
</dbReference>
<feature type="transmembrane region" description="Helical" evidence="1">
    <location>
        <begin position="46"/>
        <end position="63"/>
    </location>
</feature>
<evidence type="ECO:0000313" key="3">
    <source>
        <dbReference type="Proteomes" id="UP000190367"/>
    </source>
</evidence>
<dbReference type="STRING" id="634771.SAMN04488128_1021031"/>
<evidence type="ECO:0000256" key="1">
    <source>
        <dbReference type="SAM" id="Phobius"/>
    </source>
</evidence>
<organism evidence="2 3">
    <name type="scientific">Chitinophaga eiseniae</name>
    <dbReference type="NCBI Taxonomy" id="634771"/>
    <lineage>
        <taxon>Bacteria</taxon>
        <taxon>Pseudomonadati</taxon>
        <taxon>Bacteroidota</taxon>
        <taxon>Chitinophagia</taxon>
        <taxon>Chitinophagales</taxon>
        <taxon>Chitinophagaceae</taxon>
        <taxon>Chitinophaga</taxon>
    </lineage>
</organism>
<gene>
    <name evidence="2" type="ORF">SAMN04488128_1021031</name>
</gene>
<reference evidence="3" key="1">
    <citation type="submission" date="2017-02" db="EMBL/GenBank/DDBJ databases">
        <authorList>
            <person name="Varghese N."/>
            <person name="Submissions S."/>
        </authorList>
    </citation>
    <scope>NUCLEOTIDE SEQUENCE [LARGE SCALE GENOMIC DNA]</scope>
    <source>
        <strain evidence="3">DSM 22224</strain>
    </source>
</reference>
<evidence type="ECO:0000313" key="2">
    <source>
        <dbReference type="EMBL" id="SKA13762.1"/>
    </source>
</evidence>
<dbReference type="Proteomes" id="UP000190367">
    <property type="component" value="Unassembled WGS sequence"/>
</dbReference>
<name>A0A1T4RCJ2_9BACT</name>